<dbReference type="EMBL" id="BAAAZI010000007">
    <property type="protein sequence ID" value="GAA4139789.1"/>
    <property type="molecule type" value="Genomic_DNA"/>
</dbReference>
<gene>
    <name evidence="1" type="ORF">GCM10022216_18290</name>
</gene>
<dbReference type="RefSeq" id="WP_344674395.1">
    <property type="nucleotide sequence ID" value="NZ_BAAAZI010000007.1"/>
</dbReference>
<keyword evidence="2" id="KW-1185">Reference proteome</keyword>
<evidence type="ECO:0000313" key="2">
    <source>
        <dbReference type="Proteomes" id="UP001500101"/>
    </source>
</evidence>
<evidence type="ECO:0000313" key="1">
    <source>
        <dbReference type="EMBL" id="GAA4139789.1"/>
    </source>
</evidence>
<protein>
    <submittedName>
        <fullName evidence="1">Uncharacterized protein</fullName>
    </submittedName>
</protein>
<reference evidence="2" key="1">
    <citation type="journal article" date="2019" name="Int. J. Syst. Evol. Microbiol.">
        <title>The Global Catalogue of Microorganisms (GCM) 10K type strain sequencing project: providing services to taxonomists for standard genome sequencing and annotation.</title>
        <authorList>
            <consortium name="The Broad Institute Genomics Platform"/>
            <consortium name="The Broad Institute Genome Sequencing Center for Infectious Disease"/>
            <person name="Wu L."/>
            <person name="Ma J."/>
        </authorList>
    </citation>
    <scope>NUCLEOTIDE SEQUENCE [LARGE SCALE GENOMIC DNA]</scope>
    <source>
        <strain evidence="2">JCM 16704</strain>
    </source>
</reference>
<dbReference type="Proteomes" id="UP001500101">
    <property type="component" value="Unassembled WGS sequence"/>
</dbReference>
<name>A0ABP7YQH8_9SPHI</name>
<organism evidence="1 2">
    <name type="scientific">Sphingobacterium kyonggiense</name>
    <dbReference type="NCBI Taxonomy" id="714075"/>
    <lineage>
        <taxon>Bacteria</taxon>
        <taxon>Pseudomonadati</taxon>
        <taxon>Bacteroidota</taxon>
        <taxon>Sphingobacteriia</taxon>
        <taxon>Sphingobacteriales</taxon>
        <taxon>Sphingobacteriaceae</taxon>
        <taxon>Sphingobacterium</taxon>
    </lineage>
</organism>
<proteinExistence type="predicted"/>
<accession>A0ABP7YQH8</accession>
<sequence length="382" mass="42923">MFVLLFSSCAKDTLQKFPEEGGVDSSINFLRKPTGISVTGDYDQKLVIDWSNMQKEIKEIELRYIDDNQNQKLKVTDFSKPLVLDMKFFKEYSLEFYAVDNGLFSNPSVIRTWTKESYLTSIMQQIQVSSIPGTTKLLFANPLKEKIAYDFTYLGTGADSVHLTGDFSQEQFTRLISPIQGKQMSVTITMPDGEKAKRTFSVEYHSKSYSAASDKENWTIYTDNPNSHAANYFLERAFDGRVGQGATLSTYAFRTGTTGTTKNIRFFFTKDRVPSESKFDETSLLNPSGPFNQILPTSLNISFQNNFVAALNTITVYGIREDKSQVILAENVDINHVKTSIEKQAIVPLPNMGPIVGIHLQFNNATAATIAIHEINIDGFPF</sequence>
<comment type="caution">
    <text evidence="1">The sequence shown here is derived from an EMBL/GenBank/DDBJ whole genome shotgun (WGS) entry which is preliminary data.</text>
</comment>